<evidence type="ECO:0000313" key="2">
    <source>
        <dbReference type="EMBL" id="VDO82070.1"/>
    </source>
</evidence>
<reference evidence="2 3" key="1">
    <citation type="submission" date="2018-11" db="EMBL/GenBank/DDBJ databases">
        <authorList>
            <consortium name="Pathogen Informatics"/>
        </authorList>
    </citation>
    <scope>NUCLEOTIDE SEQUENCE [LARGE SCALE GENOMIC DNA]</scope>
</reference>
<accession>A0A3P7Y3A7</accession>
<evidence type="ECO:0000313" key="4">
    <source>
        <dbReference type="WBParaSite" id="HPBE_0000974401-mRNA-1"/>
    </source>
</evidence>
<proteinExistence type="predicted"/>
<feature type="region of interest" description="Disordered" evidence="1">
    <location>
        <begin position="154"/>
        <end position="201"/>
    </location>
</feature>
<feature type="region of interest" description="Disordered" evidence="1">
    <location>
        <begin position="75"/>
        <end position="95"/>
    </location>
</feature>
<gene>
    <name evidence="2" type="ORF">HPBE_LOCUS9745</name>
</gene>
<dbReference type="Proteomes" id="UP000050761">
    <property type="component" value="Unassembled WGS sequence"/>
</dbReference>
<organism evidence="3 4">
    <name type="scientific">Heligmosomoides polygyrus</name>
    <name type="common">Parasitic roundworm</name>
    <dbReference type="NCBI Taxonomy" id="6339"/>
    <lineage>
        <taxon>Eukaryota</taxon>
        <taxon>Metazoa</taxon>
        <taxon>Ecdysozoa</taxon>
        <taxon>Nematoda</taxon>
        <taxon>Chromadorea</taxon>
        <taxon>Rhabditida</taxon>
        <taxon>Rhabditina</taxon>
        <taxon>Rhabditomorpha</taxon>
        <taxon>Strongyloidea</taxon>
        <taxon>Heligmosomidae</taxon>
        <taxon>Heligmosomoides</taxon>
    </lineage>
</organism>
<evidence type="ECO:0000313" key="3">
    <source>
        <dbReference type="Proteomes" id="UP000050761"/>
    </source>
</evidence>
<protein>
    <submittedName>
        <fullName evidence="4">SERTA domain-containing protein</fullName>
    </submittedName>
</protein>
<dbReference type="AlphaFoldDB" id="A0A183FPZ2"/>
<keyword evidence="3" id="KW-1185">Reference proteome</keyword>
<dbReference type="OrthoDB" id="5862000at2759"/>
<reference evidence="4" key="2">
    <citation type="submission" date="2019-09" db="UniProtKB">
        <authorList>
            <consortium name="WormBaseParasite"/>
        </authorList>
    </citation>
    <scope>IDENTIFICATION</scope>
</reference>
<sequence>MRMKGVIECKSMACKKSHGGEKRTLGLCSRSEGRPTTLLLPLELSHVDAATLRRQYKEVGPMAIQGLDCIPVQPAPAPDQQSDHGEIGNTAATAPPDELALPTDKSDALECEHAKEIQGAAELCIRPSKVAVMKSETELNMKYNAMVTEVVAQRMSKESGGSRESSNPNAGQIRSAAGKAHSAENVSDEASADTEGSSTGDIQSLSCSYSYESSSLTTADDPSMLYPTAASCSYSDDISGSELDYGSLHTASDGWWTENMESSHCVSSVSTGIWLSNCSEPPSSLYSAQSLSSADLVTADLYTGDMETAEAAESDIEAANLVFDMILTAKSESVYPCYTDEINTADSSLVQGDAEVEQHPEAKISHAALCPLDEVQNTT</sequence>
<name>A0A183FPZ2_HELPZ</name>
<dbReference type="EMBL" id="UZAH01026533">
    <property type="protein sequence ID" value="VDO82070.1"/>
    <property type="molecule type" value="Genomic_DNA"/>
</dbReference>
<dbReference type="WBParaSite" id="HPBE_0000974401-mRNA-1">
    <property type="protein sequence ID" value="HPBE_0000974401-mRNA-1"/>
    <property type="gene ID" value="HPBE_0000974401"/>
</dbReference>
<accession>A0A183FPZ2</accession>
<evidence type="ECO:0000256" key="1">
    <source>
        <dbReference type="SAM" id="MobiDB-lite"/>
    </source>
</evidence>
<feature type="compositionally biased region" description="Polar residues" evidence="1">
    <location>
        <begin position="162"/>
        <end position="172"/>
    </location>
</feature>